<dbReference type="Gene3D" id="2.30.31.70">
    <property type="match status" value="1"/>
</dbReference>
<dbReference type="PIRSF" id="PIRSF037246">
    <property type="entry name" value="UCP037246"/>
    <property type="match status" value="1"/>
</dbReference>
<comment type="caution">
    <text evidence="2">The sequence shown here is derived from an EMBL/GenBank/DDBJ whole genome shotgun (WGS) entry which is preliminary data.</text>
</comment>
<reference evidence="3" key="1">
    <citation type="journal article" date="2019" name="Int. J. Syst. Evol. Microbiol.">
        <title>The Global Catalogue of Microorganisms (GCM) 10K type strain sequencing project: providing services to taxonomists for standard genome sequencing and annotation.</title>
        <authorList>
            <consortium name="The Broad Institute Genomics Platform"/>
            <consortium name="The Broad Institute Genome Sequencing Center for Infectious Disease"/>
            <person name="Wu L."/>
            <person name="Ma J."/>
        </authorList>
    </citation>
    <scope>NUCLEOTIDE SEQUENCE [LARGE SCALE GENOMIC DNA]</scope>
    <source>
        <strain evidence="3">S1</strain>
    </source>
</reference>
<dbReference type="RefSeq" id="WP_380164554.1">
    <property type="nucleotide sequence ID" value="NZ_JBHTNU010000006.1"/>
</dbReference>
<dbReference type="Proteomes" id="UP001597282">
    <property type="component" value="Unassembled WGS sequence"/>
</dbReference>
<dbReference type="InterPro" id="IPR003173">
    <property type="entry name" value="PC4_C"/>
</dbReference>
<sequence length="73" mass="8546">MSSASYEIRQTVGTLSENTKGWKKELNWISWNGREPKYDLRSWSSDHERMGKGVTLTTEELRQLRDLLNGMEL</sequence>
<gene>
    <name evidence="2" type="ORF">ACFQ4Y_08505</name>
</gene>
<organism evidence="2 3">
    <name type="scientific">Kroppenstedtia sanguinis</name>
    <dbReference type="NCBI Taxonomy" id="1380684"/>
    <lineage>
        <taxon>Bacteria</taxon>
        <taxon>Bacillati</taxon>
        <taxon>Bacillota</taxon>
        <taxon>Bacilli</taxon>
        <taxon>Bacillales</taxon>
        <taxon>Thermoactinomycetaceae</taxon>
        <taxon>Kroppenstedtia</taxon>
    </lineage>
</organism>
<feature type="domain" description="Transcriptional coactivator p15 (PC4) C-terminal" evidence="1">
    <location>
        <begin position="20"/>
        <end position="66"/>
    </location>
</feature>
<protein>
    <submittedName>
        <fullName evidence="2">YdbC family protein</fullName>
    </submittedName>
</protein>
<keyword evidence="3" id="KW-1185">Reference proteome</keyword>
<evidence type="ECO:0000313" key="2">
    <source>
        <dbReference type="EMBL" id="MFD1426978.1"/>
    </source>
</evidence>
<proteinExistence type="predicted"/>
<evidence type="ECO:0000259" key="1">
    <source>
        <dbReference type="Pfam" id="PF02229"/>
    </source>
</evidence>
<dbReference type="Pfam" id="PF02229">
    <property type="entry name" value="PC4"/>
    <property type="match status" value="1"/>
</dbReference>
<name>A0ABW4CA28_9BACL</name>
<dbReference type="InterPro" id="IPR017154">
    <property type="entry name" value="PC4-like"/>
</dbReference>
<evidence type="ECO:0000313" key="3">
    <source>
        <dbReference type="Proteomes" id="UP001597282"/>
    </source>
</evidence>
<accession>A0ABW4CA28</accession>
<dbReference type="EMBL" id="JBHTNU010000006">
    <property type="protein sequence ID" value="MFD1426978.1"/>
    <property type="molecule type" value="Genomic_DNA"/>
</dbReference>